<reference evidence="3" key="2">
    <citation type="submission" date="2018-03" db="EMBL/GenBank/DDBJ databases">
        <title>The Triticum urartu genome reveals the dynamic nature of wheat genome evolution.</title>
        <authorList>
            <person name="Ling H."/>
            <person name="Ma B."/>
            <person name="Shi X."/>
            <person name="Liu H."/>
            <person name="Dong L."/>
            <person name="Sun H."/>
            <person name="Cao Y."/>
            <person name="Gao Q."/>
            <person name="Zheng S."/>
            <person name="Li Y."/>
            <person name="Yu Y."/>
            <person name="Du H."/>
            <person name="Qi M."/>
            <person name="Li Y."/>
            <person name="Yu H."/>
            <person name="Cui Y."/>
            <person name="Wang N."/>
            <person name="Chen C."/>
            <person name="Wu H."/>
            <person name="Zhao Y."/>
            <person name="Zhang J."/>
            <person name="Li Y."/>
            <person name="Zhou W."/>
            <person name="Zhang B."/>
            <person name="Hu W."/>
            <person name="Eijk M."/>
            <person name="Tang J."/>
            <person name="Witsenboer H."/>
            <person name="Zhao S."/>
            <person name="Li Z."/>
            <person name="Zhang A."/>
            <person name="Wang D."/>
            <person name="Liang C."/>
        </authorList>
    </citation>
    <scope>NUCLEOTIDE SEQUENCE [LARGE SCALE GENOMIC DNA]</scope>
    <source>
        <strain evidence="3">cv. G1812</strain>
    </source>
</reference>
<feature type="compositionally biased region" description="Basic residues" evidence="1">
    <location>
        <begin position="155"/>
        <end position="164"/>
    </location>
</feature>
<proteinExistence type="predicted"/>
<keyword evidence="4" id="KW-1185">Reference proteome</keyword>
<evidence type="ECO:0000313" key="4">
    <source>
        <dbReference type="Proteomes" id="UP000015106"/>
    </source>
</evidence>
<dbReference type="EnsemblPlants" id="TuG1812G0700005356.01.T01">
    <property type="protein sequence ID" value="TuG1812G0700005356.01.T01.cds360844"/>
    <property type="gene ID" value="TuG1812G0700005356.01"/>
</dbReference>
<reference evidence="4" key="1">
    <citation type="journal article" date="2013" name="Nature">
        <title>Draft genome of the wheat A-genome progenitor Triticum urartu.</title>
        <authorList>
            <person name="Ling H.Q."/>
            <person name="Zhao S."/>
            <person name="Liu D."/>
            <person name="Wang J."/>
            <person name="Sun H."/>
            <person name="Zhang C."/>
            <person name="Fan H."/>
            <person name="Li D."/>
            <person name="Dong L."/>
            <person name="Tao Y."/>
            <person name="Gao C."/>
            <person name="Wu H."/>
            <person name="Li Y."/>
            <person name="Cui Y."/>
            <person name="Guo X."/>
            <person name="Zheng S."/>
            <person name="Wang B."/>
            <person name="Yu K."/>
            <person name="Liang Q."/>
            <person name="Yang W."/>
            <person name="Lou X."/>
            <person name="Chen J."/>
            <person name="Feng M."/>
            <person name="Jian J."/>
            <person name="Zhang X."/>
            <person name="Luo G."/>
            <person name="Jiang Y."/>
            <person name="Liu J."/>
            <person name="Wang Z."/>
            <person name="Sha Y."/>
            <person name="Zhang B."/>
            <person name="Wu H."/>
            <person name="Tang D."/>
            <person name="Shen Q."/>
            <person name="Xue P."/>
            <person name="Zou S."/>
            <person name="Wang X."/>
            <person name="Liu X."/>
            <person name="Wang F."/>
            <person name="Yang Y."/>
            <person name="An X."/>
            <person name="Dong Z."/>
            <person name="Zhang K."/>
            <person name="Zhang X."/>
            <person name="Luo M.C."/>
            <person name="Dvorak J."/>
            <person name="Tong Y."/>
            <person name="Wang J."/>
            <person name="Yang H."/>
            <person name="Li Z."/>
            <person name="Wang D."/>
            <person name="Zhang A."/>
            <person name="Wang J."/>
        </authorList>
    </citation>
    <scope>NUCLEOTIDE SEQUENCE</scope>
    <source>
        <strain evidence="4">cv. G1812</strain>
    </source>
</reference>
<organism evidence="3 4">
    <name type="scientific">Triticum urartu</name>
    <name type="common">Red wild einkorn</name>
    <name type="synonym">Crithodium urartu</name>
    <dbReference type="NCBI Taxonomy" id="4572"/>
    <lineage>
        <taxon>Eukaryota</taxon>
        <taxon>Viridiplantae</taxon>
        <taxon>Streptophyta</taxon>
        <taxon>Embryophyta</taxon>
        <taxon>Tracheophyta</taxon>
        <taxon>Spermatophyta</taxon>
        <taxon>Magnoliopsida</taxon>
        <taxon>Liliopsida</taxon>
        <taxon>Poales</taxon>
        <taxon>Poaceae</taxon>
        <taxon>BOP clade</taxon>
        <taxon>Pooideae</taxon>
        <taxon>Triticodae</taxon>
        <taxon>Triticeae</taxon>
        <taxon>Triticinae</taxon>
        <taxon>Triticum</taxon>
    </lineage>
</organism>
<evidence type="ECO:0000313" key="3">
    <source>
        <dbReference type="EnsemblPlants" id="TuG1812G0700005356.01.T01.cds360844"/>
    </source>
</evidence>
<dbReference type="Gramene" id="TuG1812G0700005356.01.T01">
    <property type="protein sequence ID" value="TuG1812G0700005356.01.T01.cds360844"/>
    <property type="gene ID" value="TuG1812G0700005356.01"/>
</dbReference>
<protein>
    <recommendedName>
        <fullName evidence="5">Secreted protein</fullName>
    </recommendedName>
</protein>
<feature type="chain" id="PRO_5035884242" description="Secreted protein" evidence="2">
    <location>
        <begin position="42"/>
        <end position="176"/>
    </location>
</feature>
<feature type="region of interest" description="Disordered" evidence="1">
    <location>
        <begin position="115"/>
        <end position="176"/>
    </location>
</feature>
<name>A0A8R7V8D7_TRIUA</name>
<feature type="compositionally biased region" description="Basic and acidic residues" evidence="1">
    <location>
        <begin position="116"/>
        <end position="136"/>
    </location>
</feature>
<evidence type="ECO:0000256" key="1">
    <source>
        <dbReference type="SAM" id="MobiDB-lite"/>
    </source>
</evidence>
<dbReference type="AlphaFoldDB" id="A0A8R7V8D7"/>
<evidence type="ECO:0008006" key="5">
    <source>
        <dbReference type="Google" id="ProtNLM"/>
    </source>
</evidence>
<sequence>MVMVVAAAPARRVGGVASELRAHLAALLVHLLLLFVDGARACCRRRCELYLDCPASGRLGEERGPVVAGHDDHDVLLEIQGRLGRAGRRGLLPVAPRLLAVPVAVEVPGELPVGARQDEQRQGDEPQHRRQAAEQVRHRRLPWRVRRRPVDQPVRRRHHRRPRAVAHGDELGSGPH</sequence>
<feature type="signal peptide" evidence="2">
    <location>
        <begin position="1"/>
        <end position="41"/>
    </location>
</feature>
<evidence type="ECO:0000256" key="2">
    <source>
        <dbReference type="SAM" id="SignalP"/>
    </source>
</evidence>
<keyword evidence="2" id="KW-0732">Signal</keyword>
<dbReference type="Proteomes" id="UP000015106">
    <property type="component" value="Chromosome 7"/>
</dbReference>
<accession>A0A8R7V8D7</accession>
<reference evidence="3" key="3">
    <citation type="submission" date="2022-06" db="UniProtKB">
        <authorList>
            <consortium name="EnsemblPlants"/>
        </authorList>
    </citation>
    <scope>IDENTIFICATION</scope>
</reference>
<feature type="compositionally biased region" description="Basic residues" evidence="1">
    <location>
        <begin position="137"/>
        <end position="147"/>
    </location>
</feature>